<reference evidence="1 2" key="1">
    <citation type="submission" date="2019-05" db="EMBL/GenBank/DDBJ databases">
        <title>Emergence of the Ug99 lineage of the wheat stem rust pathogen through somatic hybridization.</title>
        <authorList>
            <person name="Li F."/>
            <person name="Upadhyaya N.M."/>
            <person name="Sperschneider J."/>
            <person name="Matny O."/>
            <person name="Nguyen-Phuc H."/>
            <person name="Mago R."/>
            <person name="Raley C."/>
            <person name="Miller M.E."/>
            <person name="Silverstein K.A.T."/>
            <person name="Henningsen E."/>
            <person name="Hirsch C.D."/>
            <person name="Visser B."/>
            <person name="Pretorius Z.A."/>
            <person name="Steffenson B.J."/>
            <person name="Schwessinger B."/>
            <person name="Dodds P.N."/>
            <person name="Figueroa M."/>
        </authorList>
    </citation>
    <scope>NUCLEOTIDE SEQUENCE [LARGE SCALE GENOMIC DNA]</scope>
    <source>
        <strain evidence="1 2">Ug99</strain>
    </source>
</reference>
<comment type="caution">
    <text evidence="1">The sequence shown here is derived from an EMBL/GenBank/DDBJ whole genome shotgun (WGS) entry which is preliminary data.</text>
</comment>
<organism evidence="1 2">
    <name type="scientific">Puccinia graminis f. sp. tritici</name>
    <dbReference type="NCBI Taxonomy" id="56615"/>
    <lineage>
        <taxon>Eukaryota</taxon>
        <taxon>Fungi</taxon>
        <taxon>Dikarya</taxon>
        <taxon>Basidiomycota</taxon>
        <taxon>Pucciniomycotina</taxon>
        <taxon>Pucciniomycetes</taxon>
        <taxon>Pucciniales</taxon>
        <taxon>Pucciniaceae</taxon>
        <taxon>Puccinia</taxon>
    </lineage>
</organism>
<sequence length="170" mass="18500">MTLGRGVDLARKSLPPVGAMRQVVYHSDQEGKGVKLGRNPALTRTPRIHTPTRVDKPDGYSARTSVYNCLAQTSNNASDRGGREARPSRVQFVAQRFNWQNGKDTSSQSATLCAAQLENVGRLGSCQHEQPSDKRYPTPPLTVISVAASMKHAARKLLDTNTPGQANYLA</sequence>
<dbReference type="Proteomes" id="UP000325313">
    <property type="component" value="Unassembled WGS sequence"/>
</dbReference>
<dbReference type="EMBL" id="VDEP01000472">
    <property type="protein sequence ID" value="KAA1075679.1"/>
    <property type="molecule type" value="Genomic_DNA"/>
</dbReference>
<proteinExistence type="predicted"/>
<dbReference type="AlphaFoldDB" id="A0A5B0MHQ9"/>
<name>A0A5B0MHQ9_PUCGR</name>
<gene>
    <name evidence="1" type="ORF">PGTUg99_034547</name>
</gene>
<evidence type="ECO:0000313" key="1">
    <source>
        <dbReference type="EMBL" id="KAA1075679.1"/>
    </source>
</evidence>
<protein>
    <submittedName>
        <fullName evidence="1">Uncharacterized protein</fullName>
    </submittedName>
</protein>
<accession>A0A5B0MHQ9</accession>
<evidence type="ECO:0000313" key="2">
    <source>
        <dbReference type="Proteomes" id="UP000325313"/>
    </source>
</evidence>